<proteinExistence type="predicted"/>
<gene>
    <name evidence="2" type="ORF">GU927_019840</name>
</gene>
<dbReference type="InterPro" id="IPR041657">
    <property type="entry name" value="HTH_17"/>
</dbReference>
<dbReference type="EMBL" id="JAAATX020000018">
    <property type="protein sequence ID" value="MBU9700098.1"/>
    <property type="molecule type" value="Genomic_DNA"/>
</dbReference>
<reference evidence="2 3" key="1">
    <citation type="submission" date="2021-06" db="EMBL/GenBank/DDBJ databases">
        <title>Rhodobacteraceae bacterium strain HSP-20.</title>
        <authorList>
            <person name="Chen W.-M."/>
        </authorList>
    </citation>
    <scope>NUCLEOTIDE SEQUENCE [LARGE SCALE GENOMIC DNA]</scope>
    <source>
        <strain evidence="2 3">HSP-20</strain>
    </source>
</reference>
<name>A0ABS6J958_9RHOB</name>
<comment type="caution">
    <text evidence="2">The sequence shown here is derived from an EMBL/GenBank/DDBJ whole genome shotgun (WGS) entry which is preliminary data.</text>
</comment>
<dbReference type="RefSeq" id="WP_217765740.1">
    <property type="nucleotide sequence ID" value="NZ_JAAATX020000018.1"/>
</dbReference>
<accession>A0ABS6J958</accession>
<keyword evidence="3" id="KW-1185">Reference proteome</keyword>
<evidence type="ECO:0000313" key="2">
    <source>
        <dbReference type="EMBL" id="MBU9700098.1"/>
    </source>
</evidence>
<dbReference type="Pfam" id="PF12728">
    <property type="entry name" value="HTH_17"/>
    <property type="match status" value="1"/>
</dbReference>
<evidence type="ECO:0000313" key="3">
    <source>
        <dbReference type="Proteomes" id="UP000731907"/>
    </source>
</evidence>
<sequence>MSVSPRTLTRLTATGDLPHVRIGGQRRYELEALLAYVARQRRGG</sequence>
<dbReference type="Proteomes" id="UP000731907">
    <property type="component" value="Unassembled WGS sequence"/>
</dbReference>
<evidence type="ECO:0000259" key="1">
    <source>
        <dbReference type="Pfam" id="PF12728"/>
    </source>
</evidence>
<feature type="domain" description="Helix-turn-helix" evidence="1">
    <location>
        <begin position="3"/>
        <end position="41"/>
    </location>
</feature>
<protein>
    <submittedName>
        <fullName evidence="2">Helix-turn-helix domain-containing protein</fullName>
    </submittedName>
</protein>
<organism evidence="2 3">
    <name type="scientific">Paragemmobacter amnigenus</name>
    <dbReference type="NCBI Taxonomy" id="2852097"/>
    <lineage>
        <taxon>Bacteria</taxon>
        <taxon>Pseudomonadati</taxon>
        <taxon>Pseudomonadota</taxon>
        <taxon>Alphaproteobacteria</taxon>
        <taxon>Rhodobacterales</taxon>
        <taxon>Paracoccaceae</taxon>
        <taxon>Paragemmobacter</taxon>
    </lineage>
</organism>